<comment type="caution">
    <text evidence="1">The sequence shown here is derived from an EMBL/GenBank/DDBJ whole genome shotgun (WGS) entry which is preliminary data.</text>
</comment>
<accession>A0A7C0WR93</accession>
<dbReference type="EMBL" id="DQZW01000042">
    <property type="protein sequence ID" value="HDL89449.1"/>
    <property type="molecule type" value="Genomic_DNA"/>
</dbReference>
<feature type="non-terminal residue" evidence="1">
    <location>
        <position position="126"/>
    </location>
</feature>
<evidence type="ECO:0008006" key="2">
    <source>
        <dbReference type="Google" id="ProtNLM"/>
    </source>
</evidence>
<protein>
    <recommendedName>
        <fullName evidence="2">Glycosyltransferase family 1 protein</fullName>
    </recommendedName>
</protein>
<name>A0A7C0WR93_9BACT</name>
<organism evidence="1">
    <name type="scientific">Thermodesulforhabdus norvegica</name>
    <dbReference type="NCBI Taxonomy" id="39841"/>
    <lineage>
        <taxon>Bacteria</taxon>
        <taxon>Pseudomonadati</taxon>
        <taxon>Thermodesulfobacteriota</taxon>
        <taxon>Syntrophobacteria</taxon>
        <taxon>Syntrophobacterales</taxon>
        <taxon>Thermodesulforhabdaceae</taxon>
        <taxon>Thermodesulforhabdus</taxon>
    </lineage>
</organism>
<evidence type="ECO:0000313" key="1">
    <source>
        <dbReference type="EMBL" id="HDL89449.1"/>
    </source>
</evidence>
<sequence length="126" mass="14715">MPPFLVVQIDPPTREFCGDHYYRTYVPLSALANASDLFLTISLTSENRLKNQLLRTAHIAIINLVADVDLIPLVRYRKRLGLPTIYEWNDDICSVPYWNPLYRFFSRKWVRRTIFPLAALADALQF</sequence>
<reference evidence="1" key="1">
    <citation type="journal article" date="2020" name="mSystems">
        <title>Genome- and Community-Level Interaction Insights into Carbon Utilization and Element Cycling Functions of Hydrothermarchaeota in Hydrothermal Sediment.</title>
        <authorList>
            <person name="Zhou Z."/>
            <person name="Liu Y."/>
            <person name="Xu W."/>
            <person name="Pan J."/>
            <person name="Luo Z.H."/>
            <person name="Li M."/>
        </authorList>
    </citation>
    <scope>NUCLEOTIDE SEQUENCE [LARGE SCALE GENOMIC DNA]</scope>
    <source>
        <strain evidence="1">HyVt-19</strain>
    </source>
</reference>
<dbReference type="Proteomes" id="UP000886355">
    <property type="component" value="Unassembled WGS sequence"/>
</dbReference>
<dbReference type="AlphaFoldDB" id="A0A7C0WR93"/>
<proteinExistence type="predicted"/>
<gene>
    <name evidence="1" type="ORF">ENG14_00925</name>
</gene>